<dbReference type="InterPro" id="IPR005000">
    <property type="entry name" value="Aldolase/citrate-lyase_domain"/>
</dbReference>
<evidence type="ECO:0000256" key="2">
    <source>
        <dbReference type="ARBA" id="ARBA00022723"/>
    </source>
</evidence>
<organism evidence="5 6">
    <name type="scientific">Naganishia liquefaciens</name>
    <dbReference type="NCBI Taxonomy" id="104408"/>
    <lineage>
        <taxon>Eukaryota</taxon>
        <taxon>Fungi</taxon>
        <taxon>Dikarya</taxon>
        <taxon>Basidiomycota</taxon>
        <taxon>Agaricomycotina</taxon>
        <taxon>Tremellomycetes</taxon>
        <taxon>Filobasidiales</taxon>
        <taxon>Filobasidiaceae</taxon>
        <taxon>Naganishia</taxon>
    </lineage>
</organism>
<reference evidence="5" key="1">
    <citation type="submission" date="2020-07" db="EMBL/GenBank/DDBJ databases">
        <title>Draft Genome Sequence of a Deep-Sea Yeast, Naganishia (Cryptococcus) liquefaciens strain N6.</title>
        <authorList>
            <person name="Han Y.W."/>
            <person name="Kajitani R."/>
            <person name="Morimoto H."/>
            <person name="Parhat M."/>
            <person name="Tsubouchi H."/>
            <person name="Bakenova O."/>
            <person name="Ogata M."/>
            <person name="Argunhan B."/>
            <person name="Aoki R."/>
            <person name="Kajiwara S."/>
            <person name="Itoh T."/>
            <person name="Iwasaki H."/>
        </authorList>
    </citation>
    <scope>NUCLEOTIDE SEQUENCE</scope>
    <source>
        <strain evidence="5">N6</strain>
    </source>
</reference>
<evidence type="ECO:0000259" key="4">
    <source>
        <dbReference type="Pfam" id="PF03328"/>
    </source>
</evidence>
<dbReference type="OrthoDB" id="1621678at2759"/>
<sequence>MSYASHSIQNTVIDKSKPFLFGMHKLLAERTKNLAPGQTKKPLIGSWSMLPGANLARMIASQGFDFILVDCEHGNISDSEMHSVVAAIGNTPGCSPMVRIPAPESYLVKRALDTGAHALMCPLVSTAEEARRFVSYAKFPQRKANRPPKDVLTSSKFAALPGVRGAGSPYAPALWKMEMKDYFDVANEGIFLAVQIETEEGLANCEEIAQVEGVDMLFVGPNDLCSSMGYPPPDHPNIPEVQDAIERIRKAAQDNGKAAGMFCTQPDQVLARAAQGFDMMNMGMDFAAVQQWNADALEAVKSVRP</sequence>
<dbReference type="PANTHER" id="PTHR30502:SF0">
    <property type="entry name" value="PHOSPHOENOLPYRUVATE CARBOXYLASE FAMILY PROTEIN"/>
    <property type="match status" value="1"/>
</dbReference>
<evidence type="ECO:0000256" key="3">
    <source>
        <dbReference type="ARBA" id="ARBA00023239"/>
    </source>
</evidence>
<dbReference type="Proteomes" id="UP000620104">
    <property type="component" value="Unassembled WGS sequence"/>
</dbReference>
<keyword evidence="3" id="KW-0456">Lyase</keyword>
<evidence type="ECO:0000313" key="6">
    <source>
        <dbReference type="Proteomes" id="UP000620104"/>
    </source>
</evidence>
<dbReference type="GO" id="GO:0046872">
    <property type="term" value="F:metal ion binding"/>
    <property type="evidence" value="ECO:0007669"/>
    <property type="project" value="UniProtKB-KW"/>
</dbReference>
<dbReference type="Pfam" id="PF03328">
    <property type="entry name" value="HpcH_HpaI"/>
    <property type="match status" value="1"/>
</dbReference>
<dbReference type="Gene3D" id="3.20.20.60">
    <property type="entry name" value="Phosphoenolpyruvate-binding domains"/>
    <property type="match status" value="1"/>
</dbReference>
<name>A0A8H3YG67_9TREE</name>
<dbReference type="GO" id="GO:0005737">
    <property type="term" value="C:cytoplasm"/>
    <property type="evidence" value="ECO:0007669"/>
    <property type="project" value="TreeGrafter"/>
</dbReference>
<protein>
    <recommendedName>
        <fullName evidence="4">HpcH/HpaI aldolase/citrate lyase domain-containing protein</fullName>
    </recommendedName>
</protein>
<dbReference type="AlphaFoldDB" id="A0A8H3YG67"/>
<dbReference type="InterPro" id="IPR050251">
    <property type="entry name" value="HpcH-HpaI_aldolase"/>
</dbReference>
<dbReference type="PANTHER" id="PTHR30502">
    <property type="entry name" value="2-KETO-3-DEOXY-L-RHAMNONATE ALDOLASE"/>
    <property type="match status" value="1"/>
</dbReference>
<gene>
    <name evidence="5" type="ORF">NliqN6_4385</name>
</gene>
<keyword evidence="6" id="KW-1185">Reference proteome</keyword>
<dbReference type="EMBL" id="BLZA01000024">
    <property type="protein sequence ID" value="GHJ87983.1"/>
    <property type="molecule type" value="Genomic_DNA"/>
</dbReference>
<feature type="domain" description="HpcH/HpaI aldolase/citrate lyase" evidence="4">
    <location>
        <begin position="45"/>
        <end position="287"/>
    </location>
</feature>
<evidence type="ECO:0000256" key="1">
    <source>
        <dbReference type="ARBA" id="ARBA00005568"/>
    </source>
</evidence>
<dbReference type="InterPro" id="IPR015813">
    <property type="entry name" value="Pyrv/PenolPyrv_kinase-like_dom"/>
</dbReference>
<dbReference type="SUPFAM" id="SSF51621">
    <property type="entry name" value="Phosphoenolpyruvate/pyruvate domain"/>
    <property type="match status" value="1"/>
</dbReference>
<accession>A0A8H3YG67</accession>
<proteinExistence type="inferred from homology"/>
<comment type="similarity">
    <text evidence="1">Belongs to the HpcH/HpaI aldolase family.</text>
</comment>
<comment type="caution">
    <text evidence="5">The sequence shown here is derived from an EMBL/GenBank/DDBJ whole genome shotgun (WGS) entry which is preliminary data.</text>
</comment>
<dbReference type="GO" id="GO:0016832">
    <property type="term" value="F:aldehyde-lyase activity"/>
    <property type="evidence" value="ECO:0007669"/>
    <property type="project" value="TreeGrafter"/>
</dbReference>
<evidence type="ECO:0000313" key="5">
    <source>
        <dbReference type="EMBL" id="GHJ87983.1"/>
    </source>
</evidence>
<dbReference type="InterPro" id="IPR040442">
    <property type="entry name" value="Pyrv_kinase-like_dom_sf"/>
</dbReference>
<keyword evidence="2" id="KW-0479">Metal-binding</keyword>